<keyword evidence="2" id="KW-0677">Repeat</keyword>
<evidence type="ECO:0000256" key="3">
    <source>
        <dbReference type="ARBA" id="ARBA00022771"/>
    </source>
</evidence>
<keyword evidence="1 6" id="KW-0479">Metal-binding</keyword>
<dbReference type="GeneID" id="126891782"/>
<dbReference type="RefSeq" id="XP_050517010.1">
    <property type="nucleotide sequence ID" value="XM_050661053.1"/>
</dbReference>
<proteinExistence type="predicted"/>
<feature type="domain" description="ZAD" evidence="8">
    <location>
        <begin position="9"/>
        <end position="84"/>
    </location>
</feature>
<sequence length="440" mass="51851">MSNTSIDFTKCRICLEIRNPMESFFNIYYEELSLAQIFNNISKYDVQEHNYLPKYICITCKTSIIGFYNLISTFEQTEKYINNLYHSGKILEENTSIRDIKQEQTILRVDQWIGDNQNDDSASCYDDDDPDPDGFKENFNIVKDELNVQFSEIKPKESFESFTKNNEYKNVKTEKFSCECGDTYLHKVGFRHHMQQKHNMQLEEDDFEKYAEPITLTIPTGYSDDVEYVFPKQLLKRDRLECRICQMKFEKKAEVKAHEAVHKTHICDQCGAAFLKKTYLQDHQITHSEVRRYRCKQCGKAFKHRHTLSVHKKTHEESKSYVCEVCGIGFKARATLYTHTLLKHSDEKKFPCSSCHLRFNLKSSRDKHYIRKHTLNREKSFVCSKCGAAYLNKTSLTKHNADKHLGQAKFYPCNICENKTYVMKKGLKIHMMKKHNHEIV</sequence>
<reference evidence="9" key="1">
    <citation type="submission" date="2025-05" db="UniProtKB">
        <authorList>
            <consortium name="EnsemblMetazoa"/>
        </authorList>
    </citation>
    <scope>IDENTIFICATION</scope>
</reference>
<dbReference type="SMART" id="SM00355">
    <property type="entry name" value="ZnF_C2H2"/>
    <property type="match status" value="8"/>
</dbReference>
<name>A0ABM5L3K7_DIAVI</name>
<evidence type="ECO:0000259" key="8">
    <source>
        <dbReference type="PROSITE" id="PS51915"/>
    </source>
</evidence>
<dbReference type="InterPro" id="IPR036236">
    <property type="entry name" value="Znf_C2H2_sf"/>
</dbReference>
<feature type="domain" description="C2H2-type" evidence="7">
    <location>
        <begin position="321"/>
        <end position="349"/>
    </location>
</feature>
<evidence type="ECO:0000313" key="10">
    <source>
        <dbReference type="Proteomes" id="UP001652700"/>
    </source>
</evidence>
<dbReference type="PROSITE" id="PS51915">
    <property type="entry name" value="ZAD"/>
    <property type="match status" value="1"/>
</dbReference>
<dbReference type="Pfam" id="PF07776">
    <property type="entry name" value="zf-AD"/>
    <property type="match status" value="1"/>
</dbReference>
<dbReference type="PANTHER" id="PTHR24379:SF127">
    <property type="entry name" value="BLOODY FINGERS-RELATED"/>
    <property type="match status" value="1"/>
</dbReference>
<accession>A0ABM5L3K7</accession>
<dbReference type="SMART" id="SM00868">
    <property type="entry name" value="zf-AD"/>
    <property type="match status" value="1"/>
</dbReference>
<keyword evidence="10" id="KW-1185">Reference proteome</keyword>
<feature type="binding site" evidence="6">
    <location>
        <position position="11"/>
    </location>
    <ligand>
        <name>Zn(2+)</name>
        <dbReference type="ChEBI" id="CHEBI:29105"/>
    </ligand>
</feature>
<evidence type="ECO:0000256" key="2">
    <source>
        <dbReference type="ARBA" id="ARBA00022737"/>
    </source>
</evidence>
<feature type="domain" description="C2H2-type" evidence="7">
    <location>
        <begin position="265"/>
        <end position="292"/>
    </location>
</feature>
<feature type="binding site" evidence="6">
    <location>
        <position position="60"/>
    </location>
    <ligand>
        <name>Zn(2+)</name>
        <dbReference type="ChEBI" id="CHEBI:29105"/>
    </ligand>
</feature>
<dbReference type="SUPFAM" id="SSF57667">
    <property type="entry name" value="beta-beta-alpha zinc fingers"/>
    <property type="match status" value="4"/>
</dbReference>
<dbReference type="SUPFAM" id="SSF57716">
    <property type="entry name" value="Glucocorticoid receptor-like (DNA-binding domain)"/>
    <property type="match status" value="1"/>
</dbReference>
<dbReference type="Gene3D" id="3.30.160.60">
    <property type="entry name" value="Classic Zinc Finger"/>
    <property type="match status" value="4"/>
</dbReference>
<dbReference type="PANTHER" id="PTHR24379">
    <property type="entry name" value="KRAB AND ZINC FINGER DOMAIN-CONTAINING"/>
    <property type="match status" value="1"/>
</dbReference>
<dbReference type="Pfam" id="PF00096">
    <property type="entry name" value="zf-C2H2"/>
    <property type="match status" value="1"/>
</dbReference>
<feature type="binding site" evidence="6">
    <location>
        <position position="14"/>
    </location>
    <ligand>
        <name>Zn(2+)</name>
        <dbReference type="ChEBI" id="CHEBI:29105"/>
    </ligand>
</feature>
<dbReference type="EnsemblMetazoa" id="XM_050661053.1">
    <property type="protein sequence ID" value="XP_050517010.1"/>
    <property type="gene ID" value="LOC126891782"/>
</dbReference>
<feature type="domain" description="C2H2-type" evidence="7">
    <location>
        <begin position="293"/>
        <end position="320"/>
    </location>
</feature>
<evidence type="ECO:0000256" key="1">
    <source>
        <dbReference type="ARBA" id="ARBA00022723"/>
    </source>
</evidence>
<dbReference type="PROSITE" id="PS50157">
    <property type="entry name" value="ZINC_FINGER_C2H2_2"/>
    <property type="match status" value="5"/>
</dbReference>
<dbReference type="InterPro" id="IPR012934">
    <property type="entry name" value="Znf_AD"/>
</dbReference>
<dbReference type="Gene3D" id="3.40.1800.20">
    <property type="match status" value="1"/>
</dbReference>
<feature type="domain" description="C2H2-type" evidence="7">
    <location>
        <begin position="381"/>
        <end position="409"/>
    </location>
</feature>
<protein>
    <submittedName>
        <fullName evidence="9">Uncharacterized protein</fullName>
    </submittedName>
</protein>
<organism evidence="9 10">
    <name type="scientific">Diabrotica virgifera virgifera</name>
    <name type="common">western corn rootworm</name>
    <dbReference type="NCBI Taxonomy" id="50390"/>
    <lineage>
        <taxon>Eukaryota</taxon>
        <taxon>Metazoa</taxon>
        <taxon>Ecdysozoa</taxon>
        <taxon>Arthropoda</taxon>
        <taxon>Hexapoda</taxon>
        <taxon>Insecta</taxon>
        <taxon>Pterygota</taxon>
        <taxon>Neoptera</taxon>
        <taxon>Endopterygota</taxon>
        <taxon>Coleoptera</taxon>
        <taxon>Polyphaga</taxon>
        <taxon>Cucujiformia</taxon>
        <taxon>Chrysomeloidea</taxon>
        <taxon>Chrysomelidae</taxon>
        <taxon>Galerucinae</taxon>
        <taxon>Diabroticina</taxon>
        <taxon>Diabroticites</taxon>
        <taxon>Diabrotica</taxon>
    </lineage>
</organism>
<keyword evidence="3 5" id="KW-0863">Zinc-finger</keyword>
<evidence type="ECO:0000256" key="4">
    <source>
        <dbReference type="ARBA" id="ARBA00022833"/>
    </source>
</evidence>
<dbReference type="PROSITE" id="PS00028">
    <property type="entry name" value="ZINC_FINGER_C2H2_1"/>
    <property type="match status" value="5"/>
</dbReference>
<dbReference type="Proteomes" id="UP001652700">
    <property type="component" value="Unplaced"/>
</dbReference>
<feature type="domain" description="C2H2-type" evidence="7">
    <location>
        <begin position="350"/>
        <end position="378"/>
    </location>
</feature>
<feature type="binding site" evidence="6">
    <location>
        <position position="57"/>
    </location>
    <ligand>
        <name>Zn(2+)</name>
        <dbReference type="ChEBI" id="CHEBI:29105"/>
    </ligand>
</feature>
<evidence type="ECO:0000313" key="9">
    <source>
        <dbReference type="EnsemblMetazoa" id="XP_050517010.1"/>
    </source>
</evidence>
<evidence type="ECO:0000256" key="5">
    <source>
        <dbReference type="PROSITE-ProRule" id="PRU00042"/>
    </source>
</evidence>
<evidence type="ECO:0000256" key="6">
    <source>
        <dbReference type="PROSITE-ProRule" id="PRU01263"/>
    </source>
</evidence>
<evidence type="ECO:0000259" key="7">
    <source>
        <dbReference type="PROSITE" id="PS50157"/>
    </source>
</evidence>
<dbReference type="InterPro" id="IPR013087">
    <property type="entry name" value="Znf_C2H2_type"/>
</dbReference>
<keyword evidence="4 6" id="KW-0862">Zinc</keyword>